<dbReference type="InterPro" id="IPR011701">
    <property type="entry name" value="MFS"/>
</dbReference>
<evidence type="ECO:0000256" key="3">
    <source>
        <dbReference type="ARBA" id="ARBA00022475"/>
    </source>
</evidence>
<feature type="transmembrane region" description="Helical" evidence="7">
    <location>
        <begin position="56"/>
        <end position="76"/>
    </location>
</feature>
<dbReference type="PANTHER" id="PTHR23517:SF3">
    <property type="entry name" value="INTEGRAL MEMBRANE TRANSPORT PROTEIN"/>
    <property type="match status" value="1"/>
</dbReference>
<reference evidence="9 10" key="1">
    <citation type="journal article" date="2016" name="Nat. Commun.">
        <title>Thousands of microbial genomes shed light on interconnected biogeochemical processes in an aquifer system.</title>
        <authorList>
            <person name="Anantharaman K."/>
            <person name="Brown C.T."/>
            <person name="Hug L.A."/>
            <person name="Sharon I."/>
            <person name="Castelle C.J."/>
            <person name="Probst A.J."/>
            <person name="Thomas B.C."/>
            <person name="Singh A."/>
            <person name="Wilkins M.J."/>
            <person name="Karaoz U."/>
            <person name="Brodie E.L."/>
            <person name="Williams K.H."/>
            <person name="Hubbard S.S."/>
            <person name="Banfield J.F."/>
        </authorList>
    </citation>
    <scope>NUCLEOTIDE SEQUENCE [LARGE SCALE GENOMIC DNA]</scope>
</reference>
<protein>
    <recommendedName>
        <fullName evidence="8">Major facilitator superfamily (MFS) profile domain-containing protein</fullName>
    </recommendedName>
</protein>
<evidence type="ECO:0000259" key="8">
    <source>
        <dbReference type="PROSITE" id="PS50850"/>
    </source>
</evidence>
<feature type="transmembrane region" description="Helical" evidence="7">
    <location>
        <begin position="149"/>
        <end position="170"/>
    </location>
</feature>
<dbReference type="Proteomes" id="UP000178656">
    <property type="component" value="Unassembled WGS sequence"/>
</dbReference>
<dbReference type="GO" id="GO:0005886">
    <property type="term" value="C:plasma membrane"/>
    <property type="evidence" value="ECO:0007669"/>
    <property type="project" value="UniProtKB-SubCell"/>
</dbReference>
<dbReference type="GO" id="GO:0022857">
    <property type="term" value="F:transmembrane transporter activity"/>
    <property type="evidence" value="ECO:0007669"/>
    <property type="project" value="InterPro"/>
</dbReference>
<dbReference type="EMBL" id="MFGM01000051">
    <property type="protein sequence ID" value="OGF35402.1"/>
    <property type="molecule type" value="Genomic_DNA"/>
</dbReference>
<accession>A0A1F5T8Y7</accession>
<keyword evidence="2" id="KW-0813">Transport</keyword>
<dbReference type="PANTHER" id="PTHR23517">
    <property type="entry name" value="RESISTANCE PROTEIN MDTM, PUTATIVE-RELATED-RELATED"/>
    <property type="match status" value="1"/>
</dbReference>
<gene>
    <name evidence="9" type="ORF">A2482_04060</name>
</gene>
<name>A0A1F5T8Y7_9BACT</name>
<keyword evidence="6 7" id="KW-0472">Membrane</keyword>
<dbReference type="Gene3D" id="1.20.1250.20">
    <property type="entry name" value="MFS general substrate transporter like domains"/>
    <property type="match status" value="1"/>
</dbReference>
<dbReference type="SUPFAM" id="SSF103473">
    <property type="entry name" value="MFS general substrate transporter"/>
    <property type="match status" value="1"/>
</dbReference>
<feature type="domain" description="Major facilitator superfamily (MFS) profile" evidence="8">
    <location>
        <begin position="18"/>
        <end position="205"/>
    </location>
</feature>
<dbReference type="InterPro" id="IPR020846">
    <property type="entry name" value="MFS_dom"/>
</dbReference>
<evidence type="ECO:0000256" key="2">
    <source>
        <dbReference type="ARBA" id="ARBA00022448"/>
    </source>
</evidence>
<evidence type="ECO:0000256" key="4">
    <source>
        <dbReference type="ARBA" id="ARBA00022692"/>
    </source>
</evidence>
<feature type="transmembrane region" description="Helical" evidence="7">
    <location>
        <begin position="114"/>
        <end position="137"/>
    </location>
</feature>
<feature type="transmembrane region" description="Helical" evidence="7">
    <location>
        <begin position="176"/>
        <end position="197"/>
    </location>
</feature>
<organism evidence="9 10">
    <name type="scientific">Candidatus Falkowbacteria bacterium RIFOXYC2_FULL_48_21</name>
    <dbReference type="NCBI Taxonomy" id="1798005"/>
    <lineage>
        <taxon>Bacteria</taxon>
        <taxon>Candidatus Falkowiibacteriota</taxon>
    </lineage>
</organism>
<keyword evidence="3" id="KW-1003">Cell membrane</keyword>
<evidence type="ECO:0000313" key="9">
    <source>
        <dbReference type="EMBL" id="OGF35402.1"/>
    </source>
</evidence>
<dbReference type="Pfam" id="PF07690">
    <property type="entry name" value="MFS_1"/>
    <property type="match status" value="1"/>
</dbReference>
<dbReference type="InterPro" id="IPR036259">
    <property type="entry name" value="MFS_trans_sf"/>
</dbReference>
<evidence type="ECO:0000256" key="5">
    <source>
        <dbReference type="ARBA" id="ARBA00022989"/>
    </source>
</evidence>
<comment type="subcellular location">
    <subcellularLocation>
        <location evidence="1">Cell membrane</location>
        <topology evidence="1">Multi-pass membrane protein</topology>
    </subcellularLocation>
</comment>
<feature type="transmembrane region" description="Helical" evidence="7">
    <location>
        <begin position="21"/>
        <end position="44"/>
    </location>
</feature>
<evidence type="ECO:0000256" key="7">
    <source>
        <dbReference type="SAM" id="Phobius"/>
    </source>
</evidence>
<keyword evidence="4 7" id="KW-0812">Transmembrane</keyword>
<evidence type="ECO:0000256" key="6">
    <source>
        <dbReference type="ARBA" id="ARBA00023136"/>
    </source>
</evidence>
<comment type="caution">
    <text evidence="9">The sequence shown here is derived from an EMBL/GenBank/DDBJ whole genome shotgun (WGS) entry which is preliminary data.</text>
</comment>
<sequence>MHLRMVARSIKHFDINPIIKILILSDLIIWSSYNLLAPVFAIFITRQIPGAGLESVGIAASLYFITKAICEVPVGVTLDRIKGERDELYSAMLGTILTAGVYFSYIFVSEVWHLYLLQVLLGISAALAFPGWYSIFTRHVDKSKQAFEWSLYDICMGVGIAFASALGAFIADKFGFQSLFAVIGIATCVGALLLFTIRNKVRVPQ</sequence>
<evidence type="ECO:0000256" key="1">
    <source>
        <dbReference type="ARBA" id="ARBA00004651"/>
    </source>
</evidence>
<dbReference type="PROSITE" id="PS50850">
    <property type="entry name" value="MFS"/>
    <property type="match status" value="1"/>
</dbReference>
<keyword evidence="5 7" id="KW-1133">Transmembrane helix</keyword>
<evidence type="ECO:0000313" key="10">
    <source>
        <dbReference type="Proteomes" id="UP000178656"/>
    </source>
</evidence>
<dbReference type="InterPro" id="IPR050171">
    <property type="entry name" value="MFS_Transporters"/>
</dbReference>
<dbReference type="AlphaFoldDB" id="A0A1F5T8Y7"/>
<proteinExistence type="predicted"/>
<feature type="transmembrane region" description="Helical" evidence="7">
    <location>
        <begin position="88"/>
        <end position="108"/>
    </location>
</feature>